<evidence type="ECO:0000313" key="2">
    <source>
        <dbReference type="Proteomes" id="UP001162992"/>
    </source>
</evidence>
<organism evidence="1 2">
    <name type="scientific">Diphasiastrum complanatum</name>
    <name type="common">Issler's clubmoss</name>
    <name type="synonym">Lycopodium complanatum</name>
    <dbReference type="NCBI Taxonomy" id="34168"/>
    <lineage>
        <taxon>Eukaryota</taxon>
        <taxon>Viridiplantae</taxon>
        <taxon>Streptophyta</taxon>
        <taxon>Embryophyta</taxon>
        <taxon>Tracheophyta</taxon>
        <taxon>Lycopodiopsida</taxon>
        <taxon>Lycopodiales</taxon>
        <taxon>Lycopodiaceae</taxon>
        <taxon>Lycopodioideae</taxon>
        <taxon>Diphasiastrum</taxon>
    </lineage>
</organism>
<sequence length="387" mass="41931">MGDKELLNALKERLLTPTTDLSFDVSAISLVGQSLIGVAPETRSEITQWVSFARTLASSKVSIDLMLVTVNLYLQSRSVLAGKGTNITVADIAIFISLWDLVAALSATEQAQLPNLLRWFDYVQHNNEVHQVYKEIPIKKPDFRPPNAACLGVSAIKTSAGTDSNGALKGNVDVNSTARVPDIQSETAGEIENAEKTVNGSKATPKKQAKESKEKAQAQKKDVDCSISVLDIRVGIIQKVWKHPGADGLYVEEIDVGESNVRQVVSGLAKYLKEDQLMKKKVLVLTNVKPGKVRDVLSSGLVLCASNKDHSVCEPVAPPEDAPIGERIKFEGYEGNPEEVLNPKKKQLEKILPDLRTDALGIATFQGIPFMTSKGSCQSTISNASIK</sequence>
<comment type="caution">
    <text evidence="1">The sequence shown here is derived from an EMBL/GenBank/DDBJ whole genome shotgun (WGS) entry which is preliminary data.</text>
</comment>
<reference evidence="2" key="1">
    <citation type="journal article" date="2024" name="Proc. Natl. Acad. Sci. U.S.A.">
        <title>Extraordinary preservation of gene collinearity over three hundred million years revealed in homosporous lycophytes.</title>
        <authorList>
            <person name="Li C."/>
            <person name="Wickell D."/>
            <person name="Kuo L.Y."/>
            <person name="Chen X."/>
            <person name="Nie B."/>
            <person name="Liao X."/>
            <person name="Peng D."/>
            <person name="Ji J."/>
            <person name="Jenkins J."/>
            <person name="Williams M."/>
            <person name="Shu S."/>
            <person name="Plott C."/>
            <person name="Barry K."/>
            <person name="Rajasekar S."/>
            <person name="Grimwood J."/>
            <person name="Han X."/>
            <person name="Sun S."/>
            <person name="Hou Z."/>
            <person name="He W."/>
            <person name="Dai G."/>
            <person name="Sun C."/>
            <person name="Schmutz J."/>
            <person name="Leebens-Mack J.H."/>
            <person name="Li F.W."/>
            <person name="Wang L."/>
        </authorList>
    </citation>
    <scope>NUCLEOTIDE SEQUENCE [LARGE SCALE GENOMIC DNA]</scope>
    <source>
        <strain evidence="2">cv. PW_Plant_1</strain>
    </source>
</reference>
<protein>
    <submittedName>
        <fullName evidence="1">Uncharacterized protein</fullName>
    </submittedName>
</protein>
<keyword evidence="2" id="KW-1185">Reference proteome</keyword>
<gene>
    <name evidence="1" type="ORF">O6H91_05G030000</name>
</gene>
<accession>A0ACC2DLT8</accession>
<dbReference type="EMBL" id="CM055096">
    <property type="protein sequence ID" value="KAJ7555282.1"/>
    <property type="molecule type" value="Genomic_DNA"/>
</dbReference>
<evidence type="ECO:0000313" key="1">
    <source>
        <dbReference type="EMBL" id="KAJ7555282.1"/>
    </source>
</evidence>
<dbReference type="Proteomes" id="UP001162992">
    <property type="component" value="Chromosome 5"/>
</dbReference>
<name>A0ACC2DLT8_DIPCM</name>
<proteinExistence type="predicted"/>